<evidence type="ECO:0000256" key="3">
    <source>
        <dbReference type="ARBA" id="ARBA00023295"/>
    </source>
</evidence>
<dbReference type="SUPFAM" id="SSF49899">
    <property type="entry name" value="Concanavalin A-like lectins/glucanases"/>
    <property type="match status" value="1"/>
</dbReference>
<dbReference type="SUPFAM" id="SSF75005">
    <property type="entry name" value="Arabinanase/levansucrase/invertase"/>
    <property type="match status" value="1"/>
</dbReference>
<reference evidence="7" key="1">
    <citation type="journal article" date="2019" name="Int. J. Syst. Evol. Microbiol.">
        <title>The Global Catalogue of Microorganisms (GCM) 10K type strain sequencing project: providing services to taxonomists for standard genome sequencing and annotation.</title>
        <authorList>
            <consortium name="The Broad Institute Genomics Platform"/>
            <consortium name="The Broad Institute Genome Sequencing Center for Infectious Disease"/>
            <person name="Wu L."/>
            <person name="Ma J."/>
        </authorList>
    </citation>
    <scope>NUCLEOTIDE SEQUENCE [LARGE SCALE GENOMIC DNA]</scope>
    <source>
        <strain evidence="7">JCM 13378</strain>
    </source>
</reference>
<organism evidence="6 7">
    <name type="scientific">Bowmanella denitrificans</name>
    <dbReference type="NCBI Taxonomy" id="366582"/>
    <lineage>
        <taxon>Bacteria</taxon>
        <taxon>Pseudomonadati</taxon>
        <taxon>Pseudomonadota</taxon>
        <taxon>Gammaproteobacteria</taxon>
        <taxon>Alteromonadales</taxon>
        <taxon>Alteromonadaceae</taxon>
        <taxon>Bowmanella</taxon>
    </lineage>
</organism>
<dbReference type="Pfam" id="PF04616">
    <property type="entry name" value="Glyco_hydro_43"/>
    <property type="match status" value="1"/>
</dbReference>
<accession>A0ABP3HEE2</accession>
<dbReference type="PANTHER" id="PTHR42812">
    <property type="entry name" value="BETA-XYLOSIDASE"/>
    <property type="match status" value="1"/>
</dbReference>
<evidence type="ECO:0000259" key="5">
    <source>
        <dbReference type="Pfam" id="PF17851"/>
    </source>
</evidence>
<evidence type="ECO:0000256" key="4">
    <source>
        <dbReference type="RuleBase" id="RU361187"/>
    </source>
</evidence>
<feature type="domain" description="Beta-xylosidase C-terminal Concanavalin A-like" evidence="5">
    <location>
        <begin position="375"/>
        <end position="547"/>
    </location>
</feature>
<evidence type="ECO:0000313" key="7">
    <source>
        <dbReference type="Proteomes" id="UP001501757"/>
    </source>
</evidence>
<keyword evidence="2 4" id="KW-0378">Hydrolase</keyword>
<dbReference type="CDD" id="cd18617">
    <property type="entry name" value="GH43_XynB-like"/>
    <property type="match status" value="1"/>
</dbReference>
<gene>
    <name evidence="6" type="ORF">GCM10009092_36000</name>
</gene>
<evidence type="ECO:0000256" key="2">
    <source>
        <dbReference type="ARBA" id="ARBA00022801"/>
    </source>
</evidence>
<dbReference type="InterPro" id="IPR023296">
    <property type="entry name" value="Glyco_hydro_beta-prop_sf"/>
</dbReference>
<dbReference type="InterPro" id="IPR013320">
    <property type="entry name" value="ConA-like_dom_sf"/>
</dbReference>
<dbReference type="InterPro" id="IPR041542">
    <property type="entry name" value="GH43_C2"/>
</dbReference>
<dbReference type="Gene3D" id="2.60.120.200">
    <property type="match status" value="1"/>
</dbReference>
<sequence>MLTLGLLGCSEPPALSAPSPEPQASFLWFEYQGMDEVFDAPLALDRYQNPVAAGFFPDPSITRKGQDYYMAVSSFAYTPGVPILHSRDLVNWQLLGHALTRPSQLDVAGARVSRGIFAPTLRYHDGLFYMITTLVDKGGNFFVTASDPAGPWSDPVWLPELDGIDPDIFFDDDGRVFIAHNGPPPGEPLYEGHRAIWLWEFDPKSQKIKADSGRIIVNGGVDLSKQPIWIEAPHLYKINGWYYLLCAEGGTADEHSEVVFRSHSLDLPFRPYKGNPILTQRDLDPARPAPITTAGHADIVQTPQGQWWAVFLATRAYAQRFYNSGRETFLLPVSWQDDWPHILPAGQAIDYRPQKPDGLANSPVDEALTGNFTWRDEFDQPSLSLHWSQLRDFSSHWWHIHKGKLLVKPQTGRLNSAESLSFIGRRQQHMHYRVSTALNLSSTGFSAGLTAFQNEQYHYYLGARRVAQGMQVFLEQAAGDDGQVIVTTLLEVPANGDINLAIEGDKDSIRFSYQLGEQAWQPLGGTFDGKLLSTQVAGGFVGTMLGVHSRLEPVEPGV</sequence>
<dbReference type="PANTHER" id="PTHR42812:SF12">
    <property type="entry name" value="BETA-XYLOSIDASE-RELATED"/>
    <property type="match status" value="1"/>
</dbReference>
<dbReference type="Pfam" id="PF17851">
    <property type="entry name" value="GH43_C2"/>
    <property type="match status" value="1"/>
</dbReference>
<dbReference type="InterPro" id="IPR006710">
    <property type="entry name" value="Glyco_hydro_43"/>
</dbReference>
<comment type="caution">
    <text evidence="6">The sequence shown here is derived from an EMBL/GenBank/DDBJ whole genome shotgun (WGS) entry which is preliminary data.</text>
</comment>
<comment type="similarity">
    <text evidence="1 4">Belongs to the glycosyl hydrolase 43 family.</text>
</comment>
<dbReference type="GO" id="GO:0016787">
    <property type="term" value="F:hydrolase activity"/>
    <property type="evidence" value="ECO:0007669"/>
    <property type="project" value="UniProtKB-KW"/>
</dbReference>
<dbReference type="InterPro" id="IPR051795">
    <property type="entry name" value="Glycosyl_Hydrlase_43"/>
</dbReference>
<protein>
    <submittedName>
        <fullName evidence="6">Glycoside hydrolase family 43 protein</fullName>
    </submittedName>
</protein>
<name>A0ABP3HEE2_9ALTE</name>
<dbReference type="Proteomes" id="UP001501757">
    <property type="component" value="Unassembled WGS sequence"/>
</dbReference>
<dbReference type="Gene3D" id="2.115.10.20">
    <property type="entry name" value="Glycosyl hydrolase domain, family 43"/>
    <property type="match status" value="1"/>
</dbReference>
<keyword evidence="3 4" id="KW-0326">Glycosidase</keyword>
<dbReference type="EMBL" id="BAAAEI010000023">
    <property type="protein sequence ID" value="GAA0368528.1"/>
    <property type="molecule type" value="Genomic_DNA"/>
</dbReference>
<evidence type="ECO:0000313" key="6">
    <source>
        <dbReference type="EMBL" id="GAA0368528.1"/>
    </source>
</evidence>
<proteinExistence type="inferred from homology"/>
<evidence type="ECO:0000256" key="1">
    <source>
        <dbReference type="ARBA" id="ARBA00009865"/>
    </source>
</evidence>
<keyword evidence="7" id="KW-1185">Reference proteome</keyword>